<dbReference type="EMBL" id="WIXE01022562">
    <property type="protein sequence ID" value="KAK5967374.1"/>
    <property type="molecule type" value="Genomic_DNA"/>
</dbReference>
<comment type="caution">
    <text evidence="2">The sequence shown here is derived from an EMBL/GenBank/DDBJ whole genome shotgun (WGS) entry which is preliminary data.</text>
</comment>
<feature type="non-terminal residue" evidence="2">
    <location>
        <position position="120"/>
    </location>
</feature>
<sequence length="120" mass="13236">MLAFEAGKAIIQSLTTPFRYNNRDYYFDKHPRIRDDQIQCTMPLKELMELSDGSAEKKMLRVKRKGATTTSSFTNPNPTNTTIAVAVTILLGGTILLSNTTSAPSKVNQTTVAPDQVLNT</sequence>
<dbReference type="Proteomes" id="UP001331761">
    <property type="component" value="Unassembled WGS sequence"/>
</dbReference>
<evidence type="ECO:0000256" key="1">
    <source>
        <dbReference type="SAM" id="MobiDB-lite"/>
    </source>
</evidence>
<evidence type="ECO:0000313" key="2">
    <source>
        <dbReference type="EMBL" id="KAK5967374.1"/>
    </source>
</evidence>
<proteinExistence type="predicted"/>
<protein>
    <submittedName>
        <fullName evidence="2">Uncharacterized protein</fullName>
    </submittedName>
</protein>
<feature type="region of interest" description="Disordered" evidence="1">
    <location>
        <begin position="100"/>
        <end position="120"/>
    </location>
</feature>
<organism evidence="2 3">
    <name type="scientific">Trichostrongylus colubriformis</name>
    <name type="common">Black scour worm</name>
    <dbReference type="NCBI Taxonomy" id="6319"/>
    <lineage>
        <taxon>Eukaryota</taxon>
        <taxon>Metazoa</taxon>
        <taxon>Ecdysozoa</taxon>
        <taxon>Nematoda</taxon>
        <taxon>Chromadorea</taxon>
        <taxon>Rhabditida</taxon>
        <taxon>Rhabditina</taxon>
        <taxon>Rhabditomorpha</taxon>
        <taxon>Strongyloidea</taxon>
        <taxon>Trichostrongylidae</taxon>
        <taxon>Trichostrongylus</taxon>
    </lineage>
</organism>
<name>A0AAN8F1W7_TRICO</name>
<evidence type="ECO:0000313" key="3">
    <source>
        <dbReference type="Proteomes" id="UP001331761"/>
    </source>
</evidence>
<gene>
    <name evidence="2" type="ORF">GCK32_014120</name>
</gene>
<reference evidence="2 3" key="1">
    <citation type="submission" date="2019-10" db="EMBL/GenBank/DDBJ databases">
        <title>Assembly and Annotation for the nematode Trichostrongylus colubriformis.</title>
        <authorList>
            <person name="Martin J."/>
        </authorList>
    </citation>
    <scope>NUCLEOTIDE SEQUENCE [LARGE SCALE GENOMIC DNA]</scope>
    <source>
        <strain evidence="2">G859</strain>
        <tissue evidence="2">Whole worm</tissue>
    </source>
</reference>
<dbReference type="AlphaFoldDB" id="A0AAN8F1W7"/>
<keyword evidence="3" id="KW-1185">Reference proteome</keyword>
<accession>A0AAN8F1W7</accession>